<keyword evidence="10" id="KW-1185">Reference proteome</keyword>
<evidence type="ECO:0000256" key="3">
    <source>
        <dbReference type="ARBA" id="ARBA00022475"/>
    </source>
</evidence>
<evidence type="ECO:0000256" key="7">
    <source>
        <dbReference type="RuleBase" id="RU367016"/>
    </source>
</evidence>
<organism evidence="9 10">
    <name type="scientific">Enterobacter cloacae subsp. cloacae (strain ATCC 13047 / DSM 30054 / NBRC 13535 / NCTC 10005 / WDCM 00083 / NCDC 279-56)</name>
    <dbReference type="NCBI Taxonomy" id="716541"/>
    <lineage>
        <taxon>Bacteria</taxon>
        <taxon>Pseudomonadati</taxon>
        <taxon>Pseudomonadota</taxon>
        <taxon>Gammaproteobacteria</taxon>
        <taxon>Enterobacterales</taxon>
        <taxon>Enterobacteriaceae</taxon>
        <taxon>Enterobacter</taxon>
        <taxon>Enterobacter cloacae complex</taxon>
    </lineage>
</organism>
<evidence type="ECO:0000256" key="2">
    <source>
        <dbReference type="ARBA" id="ARBA00010792"/>
    </source>
</evidence>
<dbReference type="EMBL" id="CP001918">
    <property type="protein sequence ID" value="ADF62181.1"/>
    <property type="molecule type" value="Genomic_DNA"/>
</dbReference>
<feature type="transmembrane region" description="Helical" evidence="7">
    <location>
        <begin position="59"/>
        <end position="79"/>
    </location>
</feature>
<keyword evidence="4 7" id="KW-0812">Transmembrane</keyword>
<evidence type="ECO:0000256" key="6">
    <source>
        <dbReference type="ARBA" id="ARBA00023136"/>
    </source>
</evidence>
<evidence type="ECO:0000313" key="10">
    <source>
        <dbReference type="Proteomes" id="UP000002363"/>
    </source>
</evidence>
<proteinExistence type="inferred from homology"/>
<dbReference type="InterPro" id="IPR032816">
    <property type="entry name" value="VTT_dom"/>
</dbReference>
<dbReference type="HOGENOM" id="CLU_131382_0_0_6"/>
<sequence>MAWFDNLLNHFAHYPTHLFALLFVLALSKSTVLISSVLPPASVMLLAGITVSQASLHPALTWLAVVMGATLGSLLNYHIGQLMGHTRLVTRITSKHADTFLRVQHQLQKNGVLVLFTARFLAVLRYIVPLAAGMLRLNRVKVYAVSLFSAAVWAALYVGIVTGISAF</sequence>
<reference evidence="9 10" key="1">
    <citation type="journal article" date="2010" name="J. Bacteriol.">
        <title>Complete genome sequence of Enterobacter cloacae subsp. cloacae type strain ATCC 13047.</title>
        <authorList>
            <person name="Ren Y."/>
            <person name="Ren Y."/>
            <person name="Zhou Z."/>
            <person name="Guo X."/>
            <person name="Li Y."/>
            <person name="Feng L."/>
            <person name="Wang L."/>
        </authorList>
    </citation>
    <scope>NUCLEOTIDE SEQUENCE [LARGE SCALE GENOMIC DNA]</scope>
    <source>
        <strain evidence="10">ATCC 13047 / DSM 30054 / NBRC 13535 / NCTC 10005 / WDCM 00083 / NCDC 279-56</strain>
    </source>
</reference>
<feature type="domain" description="VTT" evidence="8">
    <location>
        <begin position="40"/>
        <end position="161"/>
    </location>
</feature>
<dbReference type="eggNOG" id="COG0586">
    <property type="taxonomic scope" value="Bacteria"/>
</dbReference>
<keyword evidence="7" id="KW-0997">Cell inner membrane</keyword>
<dbReference type="OrthoDB" id="6592209at2"/>
<feature type="transmembrane region" description="Helical" evidence="7">
    <location>
        <begin position="140"/>
        <end position="164"/>
    </location>
</feature>
<keyword evidence="5 7" id="KW-1133">Transmembrane helix</keyword>
<protein>
    <recommendedName>
        <fullName evidence="8">VTT domain-containing protein</fullName>
    </recommendedName>
</protein>
<dbReference type="InterPro" id="IPR032818">
    <property type="entry name" value="DedA-like"/>
</dbReference>
<evidence type="ECO:0000256" key="4">
    <source>
        <dbReference type="ARBA" id="ARBA00022692"/>
    </source>
</evidence>
<keyword evidence="3" id="KW-1003">Cell membrane</keyword>
<dbReference type="PATRIC" id="fig|716541.4.peg.2811"/>
<dbReference type="STRING" id="716541.ECL_02638"/>
<dbReference type="Proteomes" id="UP000002363">
    <property type="component" value="Chromosome"/>
</dbReference>
<dbReference type="EnsemblBacteria" id="ADF62181">
    <property type="protein sequence ID" value="ADF62181"/>
    <property type="gene ID" value="ECL_02638"/>
</dbReference>
<dbReference type="RefSeq" id="WP_013097208.1">
    <property type="nucleotide sequence ID" value="NC_014121.1"/>
</dbReference>
<accession>A0A0H3CKN2</accession>
<dbReference type="KEGG" id="enc:ECL_02638"/>
<evidence type="ECO:0000256" key="1">
    <source>
        <dbReference type="ARBA" id="ARBA00004651"/>
    </source>
</evidence>
<name>A0A0H3CKN2_ENTCC</name>
<dbReference type="PANTHER" id="PTHR30353:SF15">
    <property type="entry name" value="INNER MEMBRANE PROTEIN YABI"/>
    <property type="match status" value="1"/>
</dbReference>
<dbReference type="PANTHER" id="PTHR30353">
    <property type="entry name" value="INNER MEMBRANE PROTEIN DEDA-RELATED"/>
    <property type="match status" value="1"/>
</dbReference>
<dbReference type="Pfam" id="PF09335">
    <property type="entry name" value="VTT_dom"/>
    <property type="match status" value="1"/>
</dbReference>
<comment type="similarity">
    <text evidence="2 7">Belongs to the DedA family.</text>
</comment>
<feature type="transmembrane region" description="Helical" evidence="7">
    <location>
        <begin position="111"/>
        <end position="128"/>
    </location>
</feature>
<comment type="subcellular location">
    <subcellularLocation>
        <location evidence="7">Cell inner membrane</location>
        <topology evidence="7">Multi-pass membrane protein</topology>
    </subcellularLocation>
    <subcellularLocation>
        <location evidence="1">Cell membrane</location>
        <topology evidence="1">Multi-pass membrane protein</topology>
    </subcellularLocation>
</comment>
<evidence type="ECO:0000259" key="8">
    <source>
        <dbReference type="Pfam" id="PF09335"/>
    </source>
</evidence>
<feature type="transmembrane region" description="Helical" evidence="7">
    <location>
        <begin position="20"/>
        <end position="47"/>
    </location>
</feature>
<keyword evidence="6 7" id="KW-0472">Membrane</keyword>
<gene>
    <name evidence="9" type="ordered locus">ECL_02638</name>
</gene>
<dbReference type="AlphaFoldDB" id="A0A0H3CKN2"/>
<evidence type="ECO:0000256" key="5">
    <source>
        <dbReference type="ARBA" id="ARBA00022989"/>
    </source>
</evidence>
<evidence type="ECO:0000313" key="9">
    <source>
        <dbReference type="EMBL" id="ADF62181.1"/>
    </source>
</evidence>
<dbReference type="GO" id="GO:0005886">
    <property type="term" value="C:plasma membrane"/>
    <property type="evidence" value="ECO:0007669"/>
    <property type="project" value="UniProtKB-SubCell"/>
</dbReference>